<feature type="domain" description="LptD C-terminal" evidence="2">
    <location>
        <begin position="269"/>
        <end position="644"/>
    </location>
</feature>
<dbReference type="Proteomes" id="UP000679352">
    <property type="component" value="Chromosome"/>
</dbReference>
<organism evidence="3 4">
    <name type="scientific">Gemmobacter fulvus</name>
    <dbReference type="NCBI Taxonomy" id="2840474"/>
    <lineage>
        <taxon>Bacteria</taxon>
        <taxon>Pseudomonadati</taxon>
        <taxon>Pseudomonadota</taxon>
        <taxon>Alphaproteobacteria</taxon>
        <taxon>Rhodobacterales</taxon>
        <taxon>Paracoccaceae</taxon>
        <taxon>Gemmobacter</taxon>
    </lineage>
</organism>
<dbReference type="GO" id="GO:0043165">
    <property type="term" value="P:Gram-negative-bacterium-type cell outer membrane assembly"/>
    <property type="evidence" value="ECO:0007669"/>
    <property type="project" value="UniProtKB-UniRule"/>
</dbReference>
<comment type="similarity">
    <text evidence="1">Belongs to the LptD family.</text>
</comment>
<dbReference type="Pfam" id="PF04453">
    <property type="entry name" value="LptD"/>
    <property type="match status" value="1"/>
</dbReference>
<feature type="chain" id="PRO_5038200004" description="LPS-assembly protein LptD" evidence="1">
    <location>
        <begin position="22"/>
        <end position="718"/>
    </location>
</feature>
<dbReference type="GO" id="GO:0015920">
    <property type="term" value="P:lipopolysaccharide transport"/>
    <property type="evidence" value="ECO:0007669"/>
    <property type="project" value="InterPro"/>
</dbReference>
<name>A0A975P5T3_9RHOB</name>
<dbReference type="InterPro" id="IPR020889">
    <property type="entry name" value="LipoPS_assembly_LptD"/>
</dbReference>
<evidence type="ECO:0000313" key="3">
    <source>
        <dbReference type="EMBL" id="QWK90385.1"/>
    </source>
</evidence>
<dbReference type="GO" id="GO:1990351">
    <property type="term" value="C:transporter complex"/>
    <property type="evidence" value="ECO:0007669"/>
    <property type="project" value="TreeGrafter"/>
</dbReference>
<evidence type="ECO:0000256" key="1">
    <source>
        <dbReference type="HAMAP-Rule" id="MF_01411"/>
    </source>
</evidence>
<dbReference type="PANTHER" id="PTHR30189">
    <property type="entry name" value="LPS-ASSEMBLY PROTEIN"/>
    <property type="match status" value="1"/>
</dbReference>
<keyword evidence="1" id="KW-0472">Membrane</keyword>
<comment type="function">
    <text evidence="1">Involved in the assembly of lipopolysaccharide (LPS) at the surface of the outer membrane.</text>
</comment>
<evidence type="ECO:0000259" key="2">
    <source>
        <dbReference type="Pfam" id="PF04453"/>
    </source>
</evidence>
<proteinExistence type="inferred from homology"/>
<comment type="subcellular location">
    <subcellularLocation>
        <location evidence="1">Cell outer membrane</location>
    </subcellularLocation>
</comment>
<reference evidence="3" key="1">
    <citation type="submission" date="2021-06" db="EMBL/GenBank/DDBJ databases">
        <title>Direct submission.</title>
        <authorList>
            <person name="Lee C.-S."/>
            <person name="Jin L."/>
        </authorList>
    </citation>
    <scope>NUCLEOTIDE SEQUENCE</scope>
    <source>
        <strain evidence="3">Con5</strain>
    </source>
</reference>
<accession>A0A975P5T3</accession>
<dbReference type="HAMAP" id="MF_01411">
    <property type="entry name" value="LPS_assembly_LptD"/>
    <property type="match status" value="1"/>
</dbReference>
<dbReference type="GO" id="GO:0009279">
    <property type="term" value="C:cell outer membrane"/>
    <property type="evidence" value="ECO:0007669"/>
    <property type="project" value="UniProtKB-SubCell"/>
</dbReference>
<dbReference type="RefSeq" id="WP_215504366.1">
    <property type="nucleotide sequence ID" value="NZ_CP076361.1"/>
</dbReference>
<keyword evidence="4" id="KW-1185">Reference proteome</keyword>
<dbReference type="KEGG" id="gfu:KM031_00170"/>
<dbReference type="EMBL" id="CP076361">
    <property type="protein sequence ID" value="QWK90385.1"/>
    <property type="molecule type" value="Genomic_DNA"/>
</dbReference>
<dbReference type="PANTHER" id="PTHR30189:SF1">
    <property type="entry name" value="LPS-ASSEMBLY PROTEIN LPTD"/>
    <property type="match status" value="1"/>
</dbReference>
<keyword evidence="1" id="KW-0732">Signal</keyword>
<dbReference type="AlphaFoldDB" id="A0A975P5T3"/>
<dbReference type="InterPro" id="IPR050218">
    <property type="entry name" value="LptD"/>
</dbReference>
<comment type="subunit">
    <text evidence="1">Component of the lipopolysaccharide transport and assembly complex.</text>
</comment>
<comment type="caution">
    <text evidence="1">Lacks conserved residue(s) required for the propagation of feature annotation.</text>
</comment>
<evidence type="ECO:0000313" key="4">
    <source>
        <dbReference type="Proteomes" id="UP000679352"/>
    </source>
</evidence>
<sequence precursor="true">MRLRSVLFALLLTTLPLNAPAQEMATLLADRMSVSGDTLLVAEGGVEVRYRGQTLRASTVRYDRATDRLAITGPITVSDENGNFVLADAADLSTDLTEGVLTSARMVLNQQMQIAAQQMFRVGGRYTQLSNTVASSCQVCSINPTPLWEIRARRVVHDQQERQLYFDSAQLRMAGVPVFYIPRLRMPDPTLDRATGVLMPDIRTTTGLGTGIKLPYFITLGDSRDLTVTPYVTTKGGRTLELRYRQAFQTGAITITGATSRDEMLPGEQRGYLRAEGDFALPRDFTLSFQAEAVSDPAYLLDYGISDKDRLDSRIEITRTRRNEYISGRFINFRSIRDVGGALESNATLPTLIGDFTWHRRFSGGPLGGEAGFRLQTHSHYRTSTSPFDSDVDSDDIADGRDVARTSLRLDWRRNWVFGPGLLAAAMGEVSADIYSIHQDATYAGSTTRLHGAGALELRWPWTGSTRDGATHVIEPVAQLVFSPSDSADLPNEDSALVEFDEGNLFSLGRFSGSDAREEGKRLNIGLSWTRFAPSGWSLAMAVGRVYRTADEGQFTAASGLDGINSDWLAATQITMPGGLSLTNRMLVDSDFEISKAELRMDLNRERYGLSSSYVWLQADAAENRSADTQELYFDGRYGLSDTWTGKMSGRYDFEADRATRAGVGLEFRNECLLVDLSLSRRFTTSTSVKPTTDFGLSVDLLGFGGSAKPGPARRCRS</sequence>
<protein>
    <recommendedName>
        <fullName evidence="1">LPS-assembly protein LptD</fullName>
    </recommendedName>
</protein>
<keyword evidence="1" id="KW-0998">Cell outer membrane</keyword>
<gene>
    <name evidence="1 3" type="primary">lptD</name>
    <name evidence="3" type="ORF">KM031_00170</name>
</gene>
<feature type="signal peptide" evidence="1">
    <location>
        <begin position="1"/>
        <end position="21"/>
    </location>
</feature>
<dbReference type="InterPro" id="IPR007543">
    <property type="entry name" value="LptD_C"/>
</dbReference>